<accession>A0A420W4G0</accession>
<keyword evidence="2 10" id="KW-0813">Transport</keyword>
<dbReference type="AlphaFoldDB" id="A0A420W4G0"/>
<evidence type="ECO:0000256" key="3">
    <source>
        <dbReference type="ARBA" id="ARBA00022452"/>
    </source>
</evidence>
<dbReference type="Gene3D" id="2.170.130.10">
    <property type="entry name" value="TonB-dependent receptor, plug domain"/>
    <property type="match status" value="1"/>
</dbReference>
<feature type="domain" description="TonB-dependent receptor plug" evidence="14">
    <location>
        <begin position="116"/>
        <end position="240"/>
    </location>
</feature>
<keyword evidence="8" id="KW-0675">Receptor</keyword>
<dbReference type="PANTHER" id="PTHR30069">
    <property type="entry name" value="TONB-DEPENDENT OUTER MEMBRANE RECEPTOR"/>
    <property type="match status" value="1"/>
</dbReference>
<sequence length="1014" mass="109993">MNKKLLLFCSGVMLSTSLWAQTKTISGKVTNASDGGSMANVTVSIKGKPISTQTNPDGSFTIKADPGDVLIFRAVGSKEKQQLVGADATINVSLAGSEEALEEVVVTAMGIKQQARSLGFAVQNVSSKEISESNQANVVNAIQGKVAGVQVTNSGGSPGASANIMIRGGSSLSGNNQPLFVVDGIPIDNTTPVSQGGLGAGTAPASNRGVDINPEDIASISVLKGPAAAALYGIRAASGAVVITTKKGSSGKGLITYGTTFSIDNVNRLPKLQSIYKQGLQGKYDPQSYLSWGPKFDQSDKIYDNLGEFFQTSVSQVHDLTAGGSTERSSFYASASLLDQNGIVKNMDFDRKSFRLNADHKIFDNLKIGANMNYINSGRTYFSQGSANGVMGAIYWPLNVDMKDYVNVDGTQKLLSQNSDGAVDNAYWTINKKPITNKVNRFMAVGDISYDPLSWLNLTYRIGTDYYTENFQSVTAPTSQTSVTGYLAESTANNQITTSTFLANAKRSYGDFNFNLTVGHNLESTYRQTTTSTAINFIDPDFVGINNSIQADRTVSKSINRRRIMGVFGDLNMDWKNIVYLNFRGRNDWSSTLPKSNNSFFYPSISTSVVLTDLVKEIYESESTGILSYAKVRGAWAQVGKDAPAHVLRTTLGTYINDFTINPRGFITNITDYFGNPNLKPEFTNSYEVGADLRFINNRVGLDVTWYKTKSDDQILGTRTPPSSGSFLAYLNGGAIENKGWEGIINIQAIKKENFQWSFDLNFSANRAKVLNLPGSLDRVELSDAWVTDNAAQAAAFLNGTVFGINGNVWKTNDQGQYLLDNNGRPQIASSMQLVGDRNPDWIAGITNTFKYRDFGLSFMWDFRQGGDVFNATAYTLVNSGLSPLTQNRDNMVIPGVIESTGQVNGLTIPLNQDYYQTLYAKNSKNFVEDGSWVRLRYVSLNYKAPSSLAKKLRLQNLQFTLTGRNLLLFTDYSGVDPEVSGSGAGVGGSGSFGFDNLGVPATRGIDLGLKFSF</sequence>
<dbReference type="Gene3D" id="2.40.170.20">
    <property type="entry name" value="TonB-dependent receptor, beta-barrel domain"/>
    <property type="match status" value="1"/>
</dbReference>
<evidence type="ECO:0000256" key="11">
    <source>
        <dbReference type="RuleBase" id="RU003357"/>
    </source>
</evidence>
<dbReference type="Pfam" id="PF00593">
    <property type="entry name" value="TonB_dep_Rec_b-barrel"/>
    <property type="match status" value="1"/>
</dbReference>
<dbReference type="InterPro" id="IPR037066">
    <property type="entry name" value="Plug_dom_sf"/>
</dbReference>
<dbReference type="Pfam" id="PF13715">
    <property type="entry name" value="CarbopepD_reg_2"/>
    <property type="match status" value="1"/>
</dbReference>
<protein>
    <submittedName>
        <fullName evidence="15">SusC/RagA family TonB-linked outer membrane protein</fullName>
    </submittedName>
</protein>
<dbReference type="SUPFAM" id="SSF49464">
    <property type="entry name" value="Carboxypeptidase regulatory domain-like"/>
    <property type="match status" value="1"/>
</dbReference>
<gene>
    <name evidence="15" type="ORF">D7322_02150</name>
</gene>
<dbReference type="InterPro" id="IPR023997">
    <property type="entry name" value="TonB-dep_OMP_SusC/RagA_CS"/>
</dbReference>
<feature type="chain" id="PRO_5019557960" evidence="12">
    <location>
        <begin position="21"/>
        <end position="1014"/>
    </location>
</feature>
<dbReference type="GO" id="GO:0044718">
    <property type="term" value="P:siderophore transmembrane transport"/>
    <property type="evidence" value="ECO:0007669"/>
    <property type="project" value="TreeGrafter"/>
</dbReference>
<feature type="signal peptide" evidence="12">
    <location>
        <begin position="1"/>
        <end position="20"/>
    </location>
</feature>
<dbReference type="NCBIfam" id="TIGR04057">
    <property type="entry name" value="SusC_RagA_signa"/>
    <property type="match status" value="1"/>
</dbReference>
<evidence type="ECO:0000256" key="7">
    <source>
        <dbReference type="ARBA" id="ARBA00023136"/>
    </source>
</evidence>
<dbReference type="PANTHER" id="PTHR30069:SF29">
    <property type="entry name" value="HEMOGLOBIN AND HEMOGLOBIN-HAPTOGLOBIN-BINDING PROTEIN 1-RELATED"/>
    <property type="match status" value="1"/>
</dbReference>
<dbReference type="Proteomes" id="UP000282423">
    <property type="component" value="Unassembled WGS sequence"/>
</dbReference>
<comment type="similarity">
    <text evidence="10 11">Belongs to the TonB-dependent receptor family.</text>
</comment>
<evidence type="ECO:0000313" key="15">
    <source>
        <dbReference type="EMBL" id="RKO73482.1"/>
    </source>
</evidence>
<dbReference type="Pfam" id="PF07715">
    <property type="entry name" value="Plug"/>
    <property type="match status" value="1"/>
</dbReference>
<dbReference type="GO" id="GO:0015344">
    <property type="term" value="F:siderophore uptake transmembrane transporter activity"/>
    <property type="evidence" value="ECO:0007669"/>
    <property type="project" value="TreeGrafter"/>
</dbReference>
<comment type="subcellular location">
    <subcellularLocation>
        <location evidence="1 10">Cell outer membrane</location>
        <topology evidence="1 10">Multi-pass membrane protein</topology>
    </subcellularLocation>
</comment>
<feature type="domain" description="TonB-dependent receptor-like beta-barrel" evidence="13">
    <location>
        <begin position="405"/>
        <end position="879"/>
    </location>
</feature>
<dbReference type="InterPro" id="IPR008969">
    <property type="entry name" value="CarboxyPept-like_regulatory"/>
</dbReference>
<keyword evidence="9 10" id="KW-0998">Cell outer membrane</keyword>
<dbReference type="Gene3D" id="2.60.40.1120">
    <property type="entry name" value="Carboxypeptidase-like, regulatory domain"/>
    <property type="match status" value="1"/>
</dbReference>
<evidence type="ECO:0000259" key="14">
    <source>
        <dbReference type="Pfam" id="PF07715"/>
    </source>
</evidence>
<evidence type="ECO:0000256" key="5">
    <source>
        <dbReference type="ARBA" id="ARBA00022729"/>
    </source>
</evidence>
<dbReference type="InterPro" id="IPR036942">
    <property type="entry name" value="Beta-barrel_TonB_sf"/>
</dbReference>
<keyword evidence="3 10" id="KW-1134">Transmembrane beta strand</keyword>
<proteinExistence type="inferred from homology"/>
<evidence type="ECO:0000256" key="9">
    <source>
        <dbReference type="ARBA" id="ARBA00023237"/>
    </source>
</evidence>
<evidence type="ECO:0000256" key="12">
    <source>
        <dbReference type="SAM" id="SignalP"/>
    </source>
</evidence>
<evidence type="ECO:0000313" key="16">
    <source>
        <dbReference type="Proteomes" id="UP000282423"/>
    </source>
</evidence>
<dbReference type="EMBL" id="RBWS01000001">
    <property type="protein sequence ID" value="RKO73482.1"/>
    <property type="molecule type" value="Genomic_DNA"/>
</dbReference>
<evidence type="ECO:0000256" key="6">
    <source>
        <dbReference type="ARBA" id="ARBA00023077"/>
    </source>
</evidence>
<evidence type="ECO:0000256" key="4">
    <source>
        <dbReference type="ARBA" id="ARBA00022692"/>
    </source>
</evidence>
<name>A0A420W4G0_9SPHI</name>
<dbReference type="InterPro" id="IPR023996">
    <property type="entry name" value="TonB-dep_OMP_SusC/RagA"/>
</dbReference>
<dbReference type="SUPFAM" id="SSF56935">
    <property type="entry name" value="Porins"/>
    <property type="match status" value="1"/>
</dbReference>
<comment type="caution">
    <text evidence="15">The sequence shown here is derived from an EMBL/GenBank/DDBJ whole genome shotgun (WGS) entry which is preliminary data.</text>
</comment>
<dbReference type="NCBIfam" id="TIGR04056">
    <property type="entry name" value="OMP_RagA_SusC"/>
    <property type="match status" value="1"/>
</dbReference>
<evidence type="ECO:0000259" key="13">
    <source>
        <dbReference type="Pfam" id="PF00593"/>
    </source>
</evidence>
<evidence type="ECO:0000256" key="2">
    <source>
        <dbReference type="ARBA" id="ARBA00022448"/>
    </source>
</evidence>
<evidence type="ECO:0000256" key="10">
    <source>
        <dbReference type="PROSITE-ProRule" id="PRU01360"/>
    </source>
</evidence>
<dbReference type="InterPro" id="IPR000531">
    <property type="entry name" value="Beta-barrel_TonB"/>
</dbReference>
<dbReference type="InterPro" id="IPR039426">
    <property type="entry name" value="TonB-dep_rcpt-like"/>
</dbReference>
<keyword evidence="5 12" id="KW-0732">Signal</keyword>
<dbReference type="GO" id="GO:0009279">
    <property type="term" value="C:cell outer membrane"/>
    <property type="evidence" value="ECO:0007669"/>
    <property type="project" value="UniProtKB-SubCell"/>
</dbReference>
<dbReference type="InterPro" id="IPR012910">
    <property type="entry name" value="Plug_dom"/>
</dbReference>
<dbReference type="PROSITE" id="PS52016">
    <property type="entry name" value="TONB_DEPENDENT_REC_3"/>
    <property type="match status" value="1"/>
</dbReference>
<organism evidence="15 16">
    <name type="scientific">Sphingobacterium puteale</name>
    <dbReference type="NCBI Taxonomy" id="2420510"/>
    <lineage>
        <taxon>Bacteria</taxon>
        <taxon>Pseudomonadati</taxon>
        <taxon>Bacteroidota</taxon>
        <taxon>Sphingobacteriia</taxon>
        <taxon>Sphingobacteriales</taxon>
        <taxon>Sphingobacteriaceae</taxon>
        <taxon>Sphingobacterium</taxon>
    </lineage>
</organism>
<keyword evidence="6 11" id="KW-0798">TonB box</keyword>
<dbReference type="RefSeq" id="WP_121120854.1">
    <property type="nucleotide sequence ID" value="NZ_RBWS01000001.1"/>
</dbReference>
<evidence type="ECO:0000256" key="1">
    <source>
        <dbReference type="ARBA" id="ARBA00004571"/>
    </source>
</evidence>
<keyword evidence="4 10" id="KW-0812">Transmembrane</keyword>
<reference evidence="15 16" key="1">
    <citation type="submission" date="2018-10" db="EMBL/GenBank/DDBJ databases">
        <title>Sphingobacterium sp. M05W1-28.</title>
        <authorList>
            <person name="Cai H."/>
        </authorList>
    </citation>
    <scope>NUCLEOTIDE SEQUENCE [LARGE SCALE GENOMIC DNA]</scope>
    <source>
        <strain evidence="15 16">M05W1-28</strain>
    </source>
</reference>
<keyword evidence="7 10" id="KW-0472">Membrane</keyword>
<dbReference type="OrthoDB" id="9768177at2"/>
<keyword evidence="16" id="KW-1185">Reference proteome</keyword>
<evidence type="ECO:0000256" key="8">
    <source>
        <dbReference type="ARBA" id="ARBA00023170"/>
    </source>
</evidence>